<evidence type="ECO:0000313" key="3">
    <source>
        <dbReference type="Proteomes" id="UP000598350"/>
    </source>
</evidence>
<dbReference type="RefSeq" id="WP_188314285.1">
    <property type="nucleotide sequence ID" value="NZ_JABTCG010000003.1"/>
</dbReference>
<organism evidence="2 3">
    <name type="scientific">Maribacter arenosus</name>
    <dbReference type="NCBI Taxonomy" id="1854708"/>
    <lineage>
        <taxon>Bacteria</taxon>
        <taxon>Pseudomonadati</taxon>
        <taxon>Bacteroidota</taxon>
        <taxon>Flavobacteriia</taxon>
        <taxon>Flavobacteriales</taxon>
        <taxon>Flavobacteriaceae</taxon>
        <taxon>Maribacter</taxon>
    </lineage>
</organism>
<dbReference type="Proteomes" id="UP000598350">
    <property type="component" value="Unassembled WGS sequence"/>
</dbReference>
<comment type="caution">
    <text evidence="2">The sequence shown here is derived from an EMBL/GenBank/DDBJ whole genome shotgun (WGS) entry which is preliminary data.</text>
</comment>
<gene>
    <name evidence="2" type="ORF">HPE63_10850</name>
</gene>
<proteinExistence type="predicted"/>
<evidence type="ECO:0008006" key="4">
    <source>
        <dbReference type="Google" id="ProtNLM"/>
    </source>
</evidence>
<dbReference type="PROSITE" id="PS51257">
    <property type="entry name" value="PROKAR_LIPOPROTEIN"/>
    <property type="match status" value="1"/>
</dbReference>
<sequence>MKTINHYLSKVLLGTSMLAMLLFAYSCSQETSLDPTESLEAHSAKSSKAKKATRAIRGKINNDADPSVAPVPCDDPSGLEIGLSTNFIYGNMTHLGKIQPGSFGRPIVCETFLAEGKIVSVYEVNYIGAHGDEIRTRENTIIIFNPEDPTFNTGTFEGTIEIIGGTGRFEGATGNMVFVDASFIGSKSTWEVVGEITY</sequence>
<dbReference type="EMBL" id="JABTCG010000003">
    <property type="protein sequence ID" value="MBD0851169.1"/>
    <property type="molecule type" value="Genomic_DNA"/>
</dbReference>
<feature type="chain" id="PRO_5046225899" description="Allene oxide cyclase barrel-like domain-containing protein" evidence="1">
    <location>
        <begin position="25"/>
        <end position="198"/>
    </location>
</feature>
<keyword evidence="3" id="KW-1185">Reference proteome</keyword>
<name>A0ABR7VBX6_9FLAO</name>
<accession>A0ABR7VBX6</accession>
<feature type="signal peptide" evidence="1">
    <location>
        <begin position="1"/>
        <end position="24"/>
    </location>
</feature>
<evidence type="ECO:0000256" key="1">
    <source>
        <dbReference type="SAM" id="SignalP"/>
    </source>
</evidence>
<keyword evidence="1" id="KW-0732">Signal</keyword>
<evidence type="ECO:0000313" key="2">
    <source>
        <dbReference type="EMBL" id="MBD0851169.1"/>
    </source>
</evidence>
<protein>
    <recommendedName>
        <fullName evidence="4">Allene oxide cyclase barrel-like domain-containing protein</fullName>
    </recommendedName>
</protein>
<reference evidence="2 3" key="1">
    <citation type="submission" date="2020-05" db="EMBL/GenBank/DDBJ databases">
        <title>The draft genome sequence of Maribacter arenosus CAU 1321.</title>
        <authorList>
            <person name="Mu L."/>
        </authorList>
    </citation>
    <scope>NUCLEOTIDE SEQUENCE [LARGE SCALE GENOMIC DNA]</scope>
    <source>
        <strain evidence="2 3">CAU 1321</strain>
    </source>
</reference>